<organism evidence="9 10">
    <name type="scientific">Ectothiorhodospira magna</name>
    <dbReference type="NCBI Taxonomy" id="867345"/>
    <lineage>
        <taxon>Bacteria</taxon>
        <taxon>Pseudomonadati</taxon>
        <taxon>Pseudomonadota</taxon>
        <taxon>Gammaproteobacteria</taxon>
        <taxon>Chromatiales</taxon>
        <taxon>Ectothiorhodospiraceae</taxon>
        <taxon>Ectothiorhodospira</taxon>
    </lineage>
</organism>
<accession>A0A1H9AJ17</accession>
<keyword evidence="6" id="KW-0804">Transcription</keyword>
<evidence type="ECO:0000256" key="3">
    <source>
        <dbReference type="ARBA" id="ARBA00022833"/>
    </source>
</evidence>
<dbReference type="RefSeq" id="WP_238375830.1">
    <property type="nucleotide sequence ID" value="NZ_FOFO01000005.1"/>
</dbReference>
<dbReference type="GO" id="GO:0000976">
    <property type="term" value="F:transcription cis-regulatory region binding"/>
    <property type="evidence" value="ECO:0007669"/>
    <property type="project" value="TreeGrafter"/>
</dbReference>
<keyword evidence="3 7" id="KW-0862">Zinc</keyword>
<dbReference type="EMBL" id="FOFO01000005">
    <property type="protein sequence ID" value="SEP75948.1"/>
    <property type="molecule type" value="Genomic_DNA"/>
</dbReference>
<keyword evidence="5" id="KW-0238">DNA-binding</keyword>
<evidence type="ECO:0000256" key="7">
    <source>
        <dbReference type="PIRSR" id="PIRSR602481-1"/>
    </source>
</evidence>
<proteinExistence type="inferred from homology"/>
<dbReference type="InterPro" id="IPR002481">
    <property type="entry name" value="FUR"/>
</dbReference>
<evidence type="ECO:0000256" key="2">
    <source>
        <dbReference type="ARBA" id="ARBA00022491"/>
    </source>
</evidence>
<dbReference type="InterPro" id="IPR036388">
    <property type="entry name" value="WH-like_DNA-bd_sf"/>
</dbReference>
<dbReference type="Gene3D" id="1.10.10.10">
    <property type="entry name" value="Winged helix-like DNA-binding domain superfamily/Winged helix DNA-binding domain"/>
    <property type="match status" value="1"/>
</dbReference>
<feature type="binding site" evidence="7">
    <location>
        <position position="118"/>
    </location>
    <ligand>
        <name>Zn(2+)</name>
        <dbReference type="ChEBI" id="CHEBI:29105"/>
    </ligand>
</feature>
<feature type="binding site" evidence="8">
    <location>
        <position position="109"/>
    </location>
    <ligand>
        <name>Fe cation</name>
        <dbReference type="ChEBI" id="CHEBI:24875"/>
    </ligand>
</feature>
<evidence type="ECO:0000256" key="8">
    <source>
        <dbReference type="PIRSR" id="PIRSR602481-2"/>
    </source>
</evidence>
<feature type="binding site" evidence="7">
    <location>
        <position position="155"/>
    </location>
    <ligand>
        <name>Zn(2+)</name>
        <dbReference type="ChEBI" id="CHEBI:29105"/>
    </ligand>
</feature>
<dbReference type="CDD" id="cd07153">
    <property type="entry name" value="Fur_like"/>
    <property type="match status" value="1"/>
</dbReference>
<dbReference type="InterPro" id="IPR036390">
    <property type="entry name" value="WH_DNA-bd_sf"/>
</dbReference>
<dbReference type="GO" id="GO:1900376">
    <property type="term" value="P:regulation of secondary metabolite biosynthetic process"/>
    <property type="evidence" value="ECO:0007669"/>
    <property type="project" value="TreeGrafter"/>
</dbReference>
<protein>
    <submittedName>
        <fullName evidence="9">Fur family transcriptional regulator, zinc uptake regulator</fullName>
    </submittedName>
</protein>
<dbReference type="Proteomes" id="UP000199496">
    <property type="component" value="Unassembled WGS sequence"/>
</dbReference>
<feature type="binding site" evidence="7">
    <location>
        <position position="158"/>
    </location>
    <ligand>
        <name>Zn(2+)</name>
        <dbReference type="ChEBI" id="CHEBI:29105"/>
    </ligand>
</feature>
<evidence type="ECO:0000313" key="10">
    <source>
        <dbReference type="Proteomes" id="UP000199496"/>
    </source>
</evidence>
<keyword evidence="8" id="KW-0408">Iron</keyword>
<feature type="binding site" evidence="7">
    <location>
        <position position="115"/>
    </location>
    <ligand>
        <name>Zn(2+)</name>
        <dbReference type="ChEBI" id="CHEBI:29105"/>
    </ligand>
</feature>
<dbReference type="PANTHER" id="PTHR33202">
    <property type="entry name" value="ZINC UPTAKE REGULATION PROTEIN"/>
    <property type="match status" value="1"/>
</dbReference>
<name>A0A1H9AJ17_9GAMM</name>
<keyword evidence="10" id="KW-1185">Reference proteome</keyword>
<keyword evidence="7" id="KW-0479">Metal-binding</keyword>
<dbReference type="GO" id="GO:0005829">
    <property type="term" value="C:cytosol"/>
    <property type="evidence" value="ECO:0007669"/>
    <property type="project" value="TreeGrafter"/>
</dbReference>
<evidence type="ECO:0000313" key="9">
    <source>
        <dbReference type="EMBL" id="SEP75948.1"/>
    </source>
</evidence>
<dbReference type="Gene3D" id="3.30.1490.190">
    <property type="match status" value="1"/>
</dbReference>
<dbReference type="PANTHER" id="PTHR33202:SF6">
    <property type="entry name" value="ZINC UPTAKE REGULATION PROTEIN"/>
    <property type="match status" value="1"/>
</dbReference>
<comment type="similarity">
    <text evidence="1">Belongs to the Fur family.</text>
</comment>
<dbReference type="STRING" id="867345.SAMN05421693_10564"/>
<dbReference type="Pfam" id="PF01475">
    <property type="entry name" value="FUR"/>
    <property type="match status" value="1"/>
</dbReference>
<dbReference type="InterPro" id="IPR043135">
    <property type="entry name" value="Fur_C"/>
</dbReference>
<evidence type="ECO:0000256" key="5">
    <source>
        <dbReference type="ARBA" id="ARBA00023125"/>
    </source>
</evidence>
<dbReference type="GO" id="GO:0003700">
    <property type="term" value="F:DNA-binding transcription factor activity"/>
    <property type="evidence" value="ECO:0007669"/>
    <property type="project" value="InterPro"/>
</dbReference>
<evidence type="ECO:0000256" key="1">
    <source>
        <dbReference type="ARBA" id="ARBA00007957"/>
    </source>
</evidence>
<dbReference type="AlphaFoldDB" id="A0A1H9AJ17"/>
<comment type="cofactor">
    <cofactor evidence="7">
        <name>Zn(2+)</name>
        <dbReference type="ChEBI" id="CHEBI:29105"/>
    </cofactor>
    <text evidence="7">Binds 1 zinc ion per subunit.</text>
</comment>
<keyword evidence="2" id="KW-0678">Repressor</keyword>
<dbReference type="GO" id="GO:0008270">
    <property type="term" value="F:zinc ion binding"/>
    <property type="evidence" value="ECO:0007669"/>
    <property type="project" value="TreeGrafter"/>
</dbReference>
<gene>
    <name evidence="9" type="ORF">SAMN05421693_10564</name>
</gene>
<sequence length="166" mass="19253">MHTHPLGIIDPAHDHDRCISTALSRAEYLCRKRGVRLTPLRRRVLEQIWQSHEAVKAYELIHRMSSEDHTVKPPTVYRALDFLLAQGLIHRVESLNGYVGCTDPEHEHHYLLLICRDCGLVIEVENLVIQQALVEQARRQGFELERQVLEGHGRCAHCRDRDRPMS</sequence>
<comment type="cofactor">
    <cofactor evidence="8">
        <name>Mn(2+)</name>
        <dbReference type="ChEBI" id="CHEBI:29035"/>
    </cofactor>
    <cofactor evidence="8">
        <name>Fe(2+)</name>
        <dbReference type="ChEBI" id="CHEBI:29033"/>
    </cofactor>
    <text evidence="8">Binds 1 Mn(2+) or Fe(2+) ion per subunit.</text>
</comment>
<evidence type="ECO:0000256" key="6">
    <source>
        <dbReference type="ARBA" id="ARBA00023163"/>
    </source>
</evidence>
<evidence type="ECO:0000256" key="4">
    <source>
        <dbReference type="ARBA" id="ARBA00023015"/>
    </source>
</evidence>
<reference evidence="9 10" key="1">
    <citation type="submission" date="2016-10" db="EMBL/GenBank/DDBJ databases">
        <authorList>
            <person name="de Groot N.N."/>
        </authorList>
    </citation>
    <scope>NUCLEOTIDE SEQUENCE [LARGE SCALE GENOMIC DNA]</scope>
    <source>
        <strain evidence="9 10">B7-7</strain>
    </source>
</reference>
<dbReference type="SUPFAM" id="SSF46785">
    <property type="entry name" value="Winged helix' DNA-binding domain"/>
    <property type="match status" value="1"/>
</dbReference>
<keyword evidence="4" id="KW-0805">Transcription regulation</keyword>
<dbReference type="GO" id="GO:0045892">
    <property type="term" value="P:negative regulation of DNA-templated transcription"/>
    <property type="evidence" value="ECO:0007669"/>
    <property type="project" value="TreeGrafter"/>
</dbReference>